<name>A0AAD7EVY6_9AGAR</name>
<feature type="transmembrane region" description="Helical" evidence="5">
    <location>
        <begin position="206"/>
        <end position="227"/>
    </location>
</feature>
<feature type="transmembrane region" description="Helical" evidence="5">
    <location>
        <begin position="15"/>
        <end position="32"/>
    </location>
</feature>
<dbReference type="Pfam" id="PF07690">
    <property type="entry name" value="MFS_1"/>
    <property type="match status" value="1"/>
</dbReference>
<feature type="transmembrane region" description="Helical" evidence="5">
    <location>
        <begin position="138"/>
        <end position="160"/>
    </location>
</feature>
<dbReference type="AlphaFoldDB" id="A0AAD7EVY6"/>
<dbReference type="SUPFAM" id="SSF103473">
    <property type="entry name" value="MFS general substrate transporter"/>
    <property type="match status" value="1"/>
</dbReference>
<dbReference type="PRINTS" id="PR01036">
    <property type="entry name" value="TCRTETB"/>
</dbReference>
<gene>
    <name evidence="7" type="ORF">DFH08DRAFT_737039</name>
</gene>
<keyword evidence="4 5" id="KW-0472">Membrane</keyword>
<protein>
    <submittedName>
        <fullName evidence="7">MFS general substrate transporter</fullName>
    </submittedName>
</protein>
<sequence length="583" mass="63691">MLSLSVLEVFCGRRGLASAIAIPGLIFMLRFLRGVVPVPGQRLTCVLRRAYYPLQVLNSPLPHSLNQKDSTYTSPAVNMPPRSTTAVEDVEKAAPDTNTIHTSSTATIHVNDPEQVIVSWDGPEDRENPRNWSNHRRWTVTVVVSFFTFISPVASSISSPSLSAISADLKIQPGSILENMTLSIFVLAYAIGPLFWGPLSELCGRLLVLQVSNIWFLVFNTICAFAKTPTQLLIFRFLAGFGGAAPQSIGGAIVGDMWSPTERGIAMSLYSIAPLVGPSTGPLVGGWIAQKSNWHWVFWSVSIADAILQIGAFMCLRETYAPEILKRKARFVRKSTKNVIVRSVFEDLNRSWTHVMRRGMVKPIVFLATEPIVQVFALYMAVLYGVLYLSLTTFVKVLTIQYNEGPGIAGIHYLAIALGSTVGGQLGARVLTRVYLCLKAKNGGIGVPEMRLPLLMVSAATLPIGLLIYGWAVQAHAFWLVPDLGVFIFSIGIGANWTCIQTYLVDSYAIYAASAIAAVSSFRAFSGFGFPLFADEMYARLGDGWGNSILALICLVIGCPAPFVFFRYGAWLRSRSKGSSVEQ</sequence>
<evidence type="ECO:0000259" key="6">
    <source>
        <dbReference type="PROSITE" id="PS50850"/>
    </source>
</evidence>
<evidence type="ECO:0000256" key="3">
    <source>
        <dbReference type="ARBA" id="ARBA00022989"/>
    </source>
</evidence>
<feature type="transmembrane region" description="Helical" evidence="5">
    <location>
        <begin position="477"/>
        <end position="497"/>
    </location>
</feature>
<dbReference type="CDD" id="cd17323">
    <property type="entry name" value="MFS_Tpo1_MDR_like"/>
    <property type="match status" value="1"/>
</dbReference>
<comment type="subcellular location">
    <subcellularLocation>
        <location evidence="1">Membrane</location>
        <topology evidence="1">Multi-pass membrane protein</topology>
    </subcellularLocation>
</comment>
<evidence type="ECO:0000256" key="4">
    <source>
        <dbReference type="ARBA" id="ARBA00023136"/>
    </source>
</evidence>
<keyword evidence="2 5" id="KW-0812">Transmembrane</keyword>
<evidence type="ECO:0000313" key="8">
    <source>
        <dbReference type="Proteomes" id="UP001218218"/>
    </source>
</evidence>
<keyword evidence="8" id="KW-1185">Reference proteome</keyword>
<feature type="transmembrane region" description="Helical" evidence="5">
    <location>
        <begin position="545"/>
        <end position="566"/>
    </location>
</feature>
<dbReference type="InterPro" id="IPR036259">
    <property type="entry name" value="MFS_trans_sf"/>
</dbReference>
<dbReference type="InterPro" id="IPR020846">
    <property type="entry name" value="MFS_dom"/>
</dbReference>
<dbReference type="PANTHER" id="PTHR23502:SF60">
    <property type="entry name" value="MAJOR FACILITATOR SUPERFAMILY (MFS) PROFILE DOMAIN-CONTAINING PROTEIN-RELATED"/>
    <property type="match status" value="1"/>
</dbReference>
<dbReference type="Proteomes" id="UP001218218">
    <property type="component" value="Unassembled WGS sequence"/>
</dbReference>
<comment type="caution">
    <text evidence="7">The sequence shown here is derived from an EMBL/GenBank/DDBJ whole genome shotgun (WGS) entry which is preliminary data.</text>
</comment>
<evidence type="ECO:0000256" key="1">
    <source>
        <dbReference type="ARBA" id="ARBA00004141"/>
    </source>
</evidence>
<keyword evidence="3 5" id="KW-1133">Transmembrane helix</keyword>
<feature type="domain" description="Major facilitator superfamily (MFS) profile" evidence="6">
    <location>
        <begin position="140"/>
        <end position="570"/>
    </location>
</feature>
<dbReference type="InterPro" id="IPR011701">
    <property type="entry name" value="MFS"/>
</dbReference>
<dbReference type="FunFam" id="1.20.1250.20:FF:000011">
    <property type="entry name" value="MFS multidrug transporter, putative"/>
    <property type="match status" value="1"/>
</dbReference>
<reference evidence="7" key="1">
    <citation type="submission" date="2023-03" db="EMBL/GenBank/DDBJ databases">
        <title>Massive genome expansion in bonnet fungi (Mycena s.s.) driven by repeated elements and novel gene families across ecological guilds.</title>
        <authorList>
            <consortium name="Lawrence Berkeley National Laboratory"/>
            <person name="Harder C.B."/>
            <person name="Miyauchi S."/>
            <person name="Viragh M."/>
            <person name="Kuo A."/>
            <person name="Thoen E."/>
            <person name="Andreopoulos B."/>
            <person name="Lu D."/>
            <person name="Skrede I."/>
            <person name="Drula E."/>
            <person name="Henrissat B."/>
            <person name="Morin E."/>
            <person name="Kohler A."/>
            <person name="Barry K."/>
            <person name="LaButti K."/>
            <person name="Morin E."/>
            <person name="Salamov A."/>
            <person name="Lipzen A."/>
            <person name="Mereny Z."/>
            <person name="Hegedus B."/>
            <person name="Baldrian P."/>
            <person name="Stursova M."/>
            <person name="Weitz H."/>
            <person name="Taylor A."/>
            <person name="Grigoriev I.V."/>
            <person name="Nagy L.G."/>
            <person name="Martin F."/>
            <person name="Kauserud H."/>
        </authorList>
    </citation>
    <scope>NUCLEOTIDE SEQUENCE</scope>
    <source>
        <strain evidence="7">CBHHK002</strain>
    </source>
</reference>
<feature type="transmembrane region" description="Helical" evidence="5">
    <location>
        <begin position="509"/>
        <end position="533"/>
    </location>
</feature>
<feature type="transmembrane region" description="Helical" evidence="5">
    <location>
        <begin position="233"/>
        <end position="255"/>
    </location>
</feature>
<feature type="transmembrane region" description="Helical" evidence="5">
    <location>
        <begin position="296"/>
        <end position="316"/>
    </location>
</feature>
<accession>A0AAD7EVY6</accession>
<dbReference type="PROSITE" id="PS50850">
    <property type="entry name" value="MFS"/>
    <property type="match status" value="1"/>
</dbReference>
<dbReference type="GO" id="GO:0022857">
    <property type="term" value="F:transmembrane transporter activity"/>
    <property type="evidence" value="ECO:0007669"/>
    <property type="project" value="InterPro"/>
</dbReference>
<feature type="transmembrane region" description="Helical" evidence="5">
    <location>
        <begin position="411"/>
        <end position="431"/>
    </location>
</feature>
<dbReference type="PANTHER" id="PTHR23502">
    <property type="entry name" value="MAJOR FACILITATOR SUPERFAMILY"/>
    <property type="match status" value="1"/>
</dbReference>
<dbReference type="GO" id="GO:0016020">
    <property type="term" value="C:membrane"/>
    <property type="evidence" value="ECO:0007669"/>
    <property type="project" value="UniProtKB-SubCell"/>
</dbReference>
<feature type="transmembrane region" description="Helical" evidence="5">
    <location>
        <begin position="364"/>
        <end position="391"/>
    </location>
</feature>
<evidence type="ECO:0000256" key="2">
    <source>
        <dbReference type="ARBA" id="ARBA00022692"/>
    </source>
</evidence>
<evidence type="ECO:0000256" key="5">
    <source>
        <dbReference type="SAM" id="Phobius"/>
    </source>
</evidence>
<feature type="transmembrane region" description="Helical" evidence="5">
    <location>
        <begin position="452"/>
        <end position="471"/>
    </location>
</feature>
<dbReference type="EMBL" id="JARIHO010000009">
    <property type="protein sequence ID" value="KAJ7355199.1"/>
    <property type="molecule type" value="Genomic_DNA"/>
</dbReference>
<proteinExistence type="predicted"/>
<feature type="transmembrane region" description="Helical" evidence="5">
    <location>
        <begin position="267"/>
        <end position="290"/>
    </location>
</feature>
<organism evidence="7 8">
    <name type="scientific">Mycena albidolilacea</name>
    <dbReference type="NCBI Taxonomy" id="1033008"/>
    <lineage>
        <taxon>Eukaryota</taxon>
        <taxon>Fungi</taxon>
        <taxon>Dikarya</taxon>
        <taxon>Basidiomycota</taxon>
        <taxon>Agaricomycotina</taxon>
        <taxon>Agaricomycetes</taxon>
        <taxon>Agaricomycetidae</taxon>
        <taxon>Agaricales</taxon>
        <taxon>Marasmiineae</taxon>
        <taxon>Mycenaceae</taxon>
        <taxon>Mycena</taxon>
    </lineage>
</organism>
<evidence type="ECO:0000313" key="7">
    <source>
        <dbReference type="EMBL" id="KAJ7355199.1"/>
    </source>
</evidence>
<feature type="transmembrane region" description="Helical" evidence="5">
    <location>
        <begin position="180"/>
        <end position="199"/>
    </location>
</feature>
<dbReference type="Gene3D" id="1.20.1250.20">
    <property type="entry name" value="MFS general substrate transporter like domains"/>
    <property type="match status" value="1"/>
</dbReference>